<dbReference type="Proteomes" id="UP001175227">
    <property type="component" value="Unassembled WGS sequence"/>
</dbReference>
<keyword evidence="1" id="KW-0175">Coiled coil</keyword>
<sequence length="439" mass="48938">MMTSHDHRSTMSVVLCGISIVAISASCFTVITRCRRAKTQLERSNYILTAEVERKDATIRTLQKSLSEVNAEVKNTKALVSSLTRSSDVLKQRLTDAEHELQQARNQNQVLDQQLKAQAAAAKVARDEVGRVSLAHDQTRGLLRTRTEELRAAQVYLDRADQSSGADVINMIGALNSEIFQTAATVAEAFKFGEKKVEDSSEAEVAYDHVIEILGPRMTELLKSTLHHDDQILIQTAFQAAMCAYVDWIVTSWYFEGREEEQMLSSLYAIIQESEEQAVAGRWRALTRRYALQAFRDSPDSQRQLLSVVMETLVNILISAGLESATSEVSDSMAAQFAEHASTVVEHAMRLNRVIGQGITSCEMMPLYLVPETPFDANVMEDVFGTASKDSTENILCTTDLGLMRMEKKGEQWEKRVLVKPKIVLRSGMADTILAEEAH</sequence>
<feature type="coiled-coil region" evidence="1">
    <location>
        <begin position="52"/>
        <end position="121"/>
    </location>
</feature>
<keyword evidence="3" id="KW-1185">Reference proteome</keyword>
<name>A0AA39NTL5_9AGAR</name>
<comment type="caution">
    <text evidence="2">The sequence shown here is derived from an EMBL/GenBank/DDBJ whole genome shotgun (WGS) entry which is preliminary data.</text>
</comment>
<dbReference type="EMBL" id="JAUEPR010000049">
    <property type="protein sequence ID" value="KAK0471603.1"/>
    <property type="molecule type" value="Genomic_DNA"/>
</dbReference>
<protein>
    <submittedName>
        <fullName evidence="2">Uncharacterized protein</fullName>
    </submittedName>
</protein>
<dbReference type="AlphaFoldDB" id="A0AA39NTL5"/>
<accession>A0AA39NTL5</accession>
<evidence type="ECO:0000256" key="1">
    <source>
        <dbReference type="SAM" id="Coils"/>
    </source>
</evidence>
<reference evidence="2" key="1">
    <citation type="submission" date="2023-06" db="EMBL/GenBank/DDBJ databases">
        <authorList>
            <consortium name="Lawrence Berkeley National Laboratory"/>
            <person name="Ahrendt S."/>
            <person name="Sahu N."/>
            <person name="Indic B."/>
            <person name="Wong-Bajracharya J."/>
            <person name="Merenyi Z."/>
            <person name="Ke H.-M."/>
            <person name="Monk M."/>
            <person name="Kocsube S."/>
            <person name="Drula E."/>
            <person name="Lipzen A."/>
            <person name="Balint B."/>
            <person name="Henrissat B."/>
            <person name="Andreopoulos B."/>
            <person name="Martin F.M."/>
            <person name="Harder C.B."/>
            <person name="Rigling D."/>
            <person name="Ford K.L."/>
            <person name="Foster G.D."/>
            <person name="Pangilinan J."/>
            <person name="Papanicolaou A."/>
            <person name="Barry K."/>
            <person name="LaButti K."/>
            <person name="Viragh M."/>
            <person name="Koriabine M."/>
            <person name="Yan M."/>
            <person name="Riley R."/>
            <person name="Champramary S."/>
            <person name="Plett K.L."/>
            <person name="Tsai I.J."/>
            <person name="Slot J."/>
            <person name="Sipos G."/>
            <person name="Plett J."/>
            <person name="Nagy L.G."/>
            <person name="Grigoriev I.V."/>
        </authorList>
    </citation>
    <scope>NUCLEOTIDE SEQUENCE</scope>
    <source>
        <strain evidence="2">ICMP 16352</strain>
    </source>
</reference>
<evidence type="ECO:0000313" key="2">
    <source>
        <dbReference type="EMBL" id="KAK0471603.1"/>
    </source>
</evidence>
<evidence type="ECO:0000313" key="3">
    <source>
        <dbReference type="Proteomes" id="UP001175227"/>
    </source>
</evidence>
<proteinExistence type="predicted"/>
<organism evidence="2 3">
    <name type="scientific">Armillaria novae-zelandiae</name>
    <dbReference type="NCBI Taxonomy" id="153914"/>
    <lineage>
        <taxon>Eukaryota</taxon>
        <taxon>Fungi</taxon>
        <taxon>Dikarya</taxon>
        <taxon>Basidiomycota</taxon>
        <taxon>Agaricomycotina</taxon>
        <taxon>Agaricomycetes</taxon>
        <taxon>Agaricomycetidae</taxon>
        <taxon>Agaricales</taxon>
        <taxon>Marasmiineae</taxon>
        <taxon>Physalacriaceae</taxon>
        <taxon>Armillaria</taxon>
    </lineage>
</organism>
<gene>
    <name evidence="2" type="ORF">IW261DRAFT_835755</name>
</gene>